<dbReference type="GO" id="GO:0008045">
    <property type="term" value="P:motor neuron axon guidance"/>
    <property type="evidence" value="ECO:0007669"/>
    <property type="project" value="TreeGrafter"/>
</dbReference>
<keyword evidence="3" id="KW-1015">Disulfide bond</keyword>
<evidence type="ECO:0000256" key="1">
    <source>
        <dbReference type="ARBA" id="ARBA00022536"/>
    </source>
</evidence>
<gene>
    <name evidence="5" type="ORF">GCK32_016163</name>
</gene>
<dbReference type="Pfam" id="PF25020">
    <property type="entry name" value="TTR_TEN1-4"/>
    <property type="match status" value="1"/>
</dbReference>
<sequence>IRNDSVQSYSDHSQFNESRISVIRGRVVWNGGAISDSKSTVALPGVRVSDAANPLYGFTLTRLDGEFDLLVNGGRTVSLQFLRSPFQRIKRSVYVPPNEIVVVDPIRMAREEQRELSARPECSVANRVLPTPVLRPEWAVSTEGIPSSSSTATLLVDTRSVVESLPLPGSSVRLVYDSSRATASQSTLVLGLLPSKVDPDVRLVHVVVKIAGRTFEK</sequence>
<dbReference type="EMBL" id="WIXE01008298">
    <property type="protein sequence ID" value="KAK5979512.1"/>
    <property type="molecule type" value="Genomic_DNA"/>
</dbReference>
<dbReference type="InterPro" id="IPR056820">
    <property type="entry name" value="TEN_TTR-like"/>
</dbReference>
<keyword evidence="1" id="KW-0245">EGF-like domain</keyword>
<reference evidence="5 6" key="1">
    <citation type="submission" date="2019-10" db="EMBL/GenBank/DDBJ databases">
        <title>Assembly and Annotation for the nematode Trichostrongylus colubriformis.</title>
        <authorList>
            <person name="Martin J."/>
        </authorList>
    </citation>
    <scope>NUCLEOTIDE SEQUENCE [LARGE SCALE GENOMIC DNA]</scope>
    <source>
        <strain evidence="5">G859</strain>
        <tissue evidence="5">Whole worm</tissue>
    </source>
</reference>
<dbReference type="PANTHER" id="PTHR11219">
    <property type="entry name" value="TENEURIN AND N-ACETYLGLUCOSAMINE-1-PHOSPHODIESTER ALPHA-N-ACETYLGLUCOSAMINIDASE"/>
    <property type="match status" value="1"/>
</dbReference>
<dbReference type="PANTHER" id="PTHR11219:SF69">
    <property type="entry name" value="TENEURIN-A"/>
    <property type="match status" value="1"/>
</dbReference>
<comment type="caution">
    <text evidence="5">The sequence shown here is derived from an EMBL/GenBank/DDBJ whole genome shotgun (WGS) entry which is preliminary data.</text>
</comment>
<organism evidence="5 6">
    <name type="scientific">Trichostrongylus colubriformis</name>
    <name type="common">Black scour worm</name>
    <dbReference type="NCBI Taxonomy" id="6319"/>
    <lineage>
        <taxon>Eukaryota</taxon>
        <taxon>Metazoa</taxon>
        <taxon>Ecdysozoa</taxon>
        <taxon>Nematoda</taxon>
        <taxon>Chromadorea</taxon>
        <taxon>Rhabditida</taxon>
        <taxon>Rhabditina</taxon>
        <taxon>Rhabditomorpha</taxon>
        <taxon>Strongyloidea</taxon>
        <taxon>Trichostrongylidae</taxon>
        <taxon>Trichostrongylus</taxon>
    </lineage>
</organism>
<name>A0AAN8FRS9_TRICO</name>
<feature type="non-terminal residue" evidence="5">
    <location>
        <position position="217"/>
    </location>
</feature>
<dbReference type="AlphaFoldDB" id="A0AAN8FRS9"/>
<evidence type="ECO:0000259" key="4">
    <source>
        <dbReference type="Pfam" id="PF25020"/>
    </source>
</evidence>
<dbReference type="InterPro" id="IPR051216">
    <property type="entry name" value="Teneurin"/>
</dbReference>
<evidence type="ECO:0000313" key="6">
    <source>
        <dbReference type="Proteomes" id="UP001331761"/>
    </source>
</evidence>
<proteinExistence type="predicted"/>
<accession>A0AAN8FRS9</accession>
<feature type="domain" description="Teneurin TTR-like" evidence="4">
    <location>
        <begin position="15"/>
        <end position="108"/>
    </location>
</feature>
<dbReference type="Proteomes" id="UP001331761">
    <property type="component" value="Unassembled WGS sequence"/>
</dbReference>
<evidence type="ECO:0000256" key="2">
    <source>
        <dbReference type="ARBA" id="ARBA00022737"/>
    </source>
</evidence>
<protein>
    <recommendedName>
        <fullName evidence="4">Teneurin TTR-like domain-containing protein</fullName>
    </recommendedName>
</protein>
<keyword evidence="2" id="KW-0677">Repeat</keyword>
<evidence type="ECO:0000313" key="5">
    <source>
        <dbReference type="EMBL" id="KAK5979512.1"/>
    </source>
</evidence>
<evidence type="ECO:0000256" key="3">
    <source>
        <dbReference type="ARBA" id="ARBA00023157"/>
    </source>
</evidence>
<feature type="non-terminal residue" evidence="5">
    <location>
        <position position="1"/>
    </location>
</feature>
<keyword evidence="6" id="KW-1185">Reference proteome</keyword>